<feature type="compositionally biased region" description="Acidic residues" evidence="1">
    <location>
        <begin position="579"/>
        <end position="588"/>
    </location>
</feature>
<organism evidence="2 3">
    <name type="scientific">Tetrapyrgos nigripes</name>
    <dbReference type="NCBI Taxonomy" id="182062"/>
    <lineage>
        <taxon>Eukaryota</taxon>
        <taxon>Fungi</taxon>
        <taxon>Dikarya</taxon>
        <taxon>Basidiomycota</taxon>
        <taxon>Agaricomycotina</taxon>
        <taxon>Agaricomycetes</taxon>
        <taxon>Agaricomycetidae</taxon>
        <taxon>Agaricales</taxon>
        <taxon>Marasmiineae</taxon>
        <taxon>Marasmiaceae</taxon>
        <taxon>Tetrapyrgos</taxon>
    </lineage>
</organism>
<feature type="compositionally biased region" description="Acidic residues" evidence="1">
    <location>
        <begin position="829"/>
        <end position="842"/>
    </location>
</feature>
<comment type="caution">
    <text evidence="2">The sequence shown here is derived from an EMBL/GenBank/DDBJ whole genome shotgun (WGS) entry which is preliminary data.</text>
</comment>
<gene>
    <name evidence="2" type="ORF">D9758_005115</name>
</gene>
<protein>
    <submittedName>
        <fullName evidence="2">Uncharacterized protein</fullName>
    </submittedName>
</protein>
<feature type="region of interest" description="Disordered" evidence="1">
    <location>
        <begin position="460"/>
        <end position="740"/>
    </location>
</feature>
<dbReference type="Proteomes" id="UP000559256">
    <property type="component" value="Unassembled WGS sequence"/>
</dbReference>
<feature type="compositionally biased region" description="Basic and acidic residues" evidence="1">
    <location>
        <begin position="615"/>
        <end position="632"/>
    </location>
</feature>
<evidence type="ECO:0000313" key="3">
    <source>
        <dbReference type="Proteomes" id="UP000559256"/>
    </source>
</evidence>
<evidence type="ECO:0000313" key="2">
    <source>
        <dbReference type="EMBL" id="KAF5372059.1"/>
    </source>
</evidence>
<feature type="compositionally biased region" description="Low complexity" evidence="1">
    <location>
        <begin position="306"/>
        <end position="341"/>
    </location>
</feature>
<keyword evidence="3" id="KW-1185">Reference proteome</keyword>
<sequence>MGRITRQDTYSGQLFYHGHGCALWNPEPNRIGTCSQDRWKDIYAEGVRIGDVGLISDFGDFRTLFNIFRPPNDLVNEVYGVPAGFEPLEFRENLFLFSNGLYHLENARVFSKHTQEIKLGADGTILAPGIPVAPGIGLEYRSSREQGAVLILPEGARRVDYEGLQDIRNYTKKNAESWYRYLNDQVGMDADNGSLYVITGFDRTSCYENLSFASSSRDTSLSFRFSCPLLSNGDFGRLSLSYSSLPQHEHWRGGSNPGHTLHNLSPFVRGFKIMIRQSFRYKPAIKILDLVKADPKALLYKGSIPSLSSSGSTSPLSSLNSSTIRSPAPPSTSSTSGSSTRSSRHSDSQFSPQSPGALDLSPITSYSSLAGDTDSVRSGSLSPRGSSIFDSDSDSESGVPFQLHHPSDVINEYILDKCPDTDVAITHDDEWASVLEESDSQFPDKPTLISRMLDKFPSKFEQNSKDDSVLGTLMSPTLRRIDPYRASTPSKRKSPETPADDADDEHDSVLGTLMSPTLRRIDPCCAPTPSTPSKRKSPEIPTGDADNEHGTYHFHHRRIELALSPKRKRLSQPKTNMVQEEDEQDVESETERPSKKRKSGKENGKDASAAGSSKRTSEKAKGKKKAETKFKSEFVPPSSDIDEDASMQGDSTGKDQEDLSSADEGTPKPISSKTNPPAKPIQVNSKLYASTNGDDSDTGLSDLIDEPPKKKSKSKTATKASGEKNEKPSNKKKPSKDEKTIKRLKGFINACGVQKPWSQLFDGIEDQPSKQIKMLRKILEDLGMEGRPSMEKAKAIKAKSDLENELGKSRRLLAGSKQGTRSSRKAQEAEESDEGNASEEDVNERPVKREMNFPDERKAKYHGLLGRSERL</sequence>
<dbReference type="AlphaFoldDB" id="A0A8H5GW41"/>
<name>A0A8H5GW41_9AGAR</name>
<dbReference type="OrthoDB" id="3222453at2759"/>
<reference evidence="2 3" key="1">
    <citation type="journal article" date="2020" name="ISME J.">
        <title>Uncovering the hidden diversity of litter-decomposition mechanisms in mushroom-forming fungi.</title>
        <authorList>
            <person name="Floudas D."/>
            <person name="Bentzer J."/>
            <person name="Ahren D."/>
            <person name="Johansson T."/>
            <person name="Persson P."/>
            <person name="Tunlid A."/>
        </authorList>
    </citation>
    <scope>NUCLEOTIDE SEQUENCE [LARGE SCALE GENOMIC DNA]</scope>
    <source>
        <strain evidence="2 3">CBS 291.85</strain>
    </source>
</reference>
<feature type="compositionally biased region" description="Polar residues" evidence="1">
    <location>
        <begin position="682"/>
        <end position="693"/>
    </location>
</feature>
<feature type="compositionally biased region" description="Polar residues" evidence="1">
    <location>
        <begin position="362"/>
        <end position="385"/>
    </location>
</feature>
<feature type="region of interest" description="Disordered" evidence="1">
    <location>
        <begin position="306"/>
        <end position="401"/>
    </location>
</feature>
<feature type="region of interest" description="Disordered" evidence="1">
    <location>
        <begin position="783"/>
        <end position="871"/>
    </location>
</feature>
<feature type="compositionally biased region" description="Basic and acidic residues" evidence="1">
    <location>
        <begin position="788"/>
        <end position="808"/>
    </location>
</feature>
<evidence type="ECO:0000256" key="1">
    <source>
        <dbReference type="SAM" id="MobiDB-lite"/>
    </source>
</evidence>
<feature type="compositionally biased region" description="Basic and acidic residues" evidence="1">
    <location>
        <begin position="721"/>
        <end position="740"/>
    </location>
</feature>
<accession>A0A8H5GW41</accession>
<dbReference type="EMBL" id="JAACJM010000006">
    <property type="protein sequence ID" value="KAF5372059.1"/>
    <property type="molecule type" value="Genomic_DNA"/>
</dbReference>
<feature type="compositionally biased region" description="Basic and acidic residues" evidence="1">
    <location>
        <begin position="843"/>
        <end position="858"/>
    </location>
</feature>
<proteinExistence type="predicted"/>